<keyword evidence="1" id="KW-0732">Signal</keyword>
<sequence length="126" mass="13316">MSYQVRMRSLLTALLILVVAGIHSMAAQGAVFASPTAISAEANHGEATDLRIVSATDHGHGTMNCCEKLTGSKAPVDGSNCPMDCLGLVATVRMPVHKISEPAEDQSELGYHPTVLYRTDQPPITA</sequence>
<gene>
    <name evidence="2" type="ORF">HK439_21235</name>
</gene>
<name>A0A926P386_9HYPH</name>
<evidence type="ECO:0000313" key="3">
    <source>
        <dbReference type="Proteomes" id="UP000598467"/>
    </source>
</evidence>
<organism evidence="2 3">
    <name type="scientific">Roseibium aggregatum</name>
    <dbReference type="NCBI Taxonomy" id="187304"/>
    <lineage>
        <taxon>Bacteria</taxon>
        <taxon>Pseudomonadati</taxon>
        <taxon>Pseudomonadota</taxon>
        <taxon>Alphaproteobacteria</taxon>
        <taxon>Hyphomicrobiales</taxon>
        <taxon>Stappiaceae</taxon>
        <taxon>Roseibium</taxon>
    </lineage>
</organism>
<proteinExistence type="predicted"/>
<reference evidence="2" key="1">
    <citation type="submission" date="2020-05" db="EMBL/GenBank/DDBJ databases">
        <title>Identification of trans-AT polyketide cluster in two marine bacteria, producers of a novel glutaramide-containing polyketide sesbanimide D and analogs.</title>
        <authorList>
            <person name="Kacar D."/>
            <person name="Rodriguez P."/>
            <person name="Canedo L."/>
            <person name="Gonzalez E."/>
            <person name="Galan B."/>
            <person name="De La Calle F."/>
            <person name="Garcia J.L."/>
        </authorList>
    </citation>
    <scope>NUCLEOTIDE SEQUENCE</scope>
    <source>
        <strain evidence="2">PHM038</strain>
    </source>
</reference>
<dbReference type="RefSeq" id="WP_190293482.1">
    <property type="nucleotide sequence ID" value="NZ_JABFCZ010000026.1"/>
</dbReference>
<dbReference type="Proteomes" id="UP000598467">
    <property type="component" value="Unassembled WGS sequence"/>
</dbReference>
<comment type="caution">
    <text evidence="2">The sequence shown here is derived from an EMBL/GenBank/DDBJ whole genome shotgun (WGS) entry which is preliminary data.</text>
</comment>
<dbReference type="AlphaFoldDB" id="A0A926P386"/>
<feature type="chain" id="PRO_5037587289" evidence="1">
    <location>
        <begin position="30"/>
        <end position="126"/>
    </location>
</feature>
<accession>A0A926P386</accession>
<dbReference type="EMBL" id="JABFCZ010000026">
    <property type="protein sequence ID" value="MBD1548795.1"/>
    <property type="molecule type" value="Genomic_DNA"/>
</dbReference>
<feature type="signal peptide" evidence="1">
    <location>
        <begin position="1"/>
        <end position="29"/>
    </location>
</feature>
<evidence type="ECO:0000256" key="1">
    <source>
        <dbReference type="SAM" id="SignalP"/>
    </source>
</evidence>
<protein>
    <submittedName>
        <fullName evidence="2">Uncharacterized protein</fullName>
    </submittedName>
</protein>
<evidence type="ECO:0000313" key="2">
    <source>
        <dbReference type="EMBL" id="MBD1548795.1"/>
    </source>
</evidence>